<dbReference type="AlphaFoldDB" id="B8I9B8"/>
<dbReference type="PANTHER" id="PTHR43649">
    <property type="entry name" value="ARABINOSE-BINDING PROTEIN-RELATED"/>
    <property type="match status" value="1"/>
</dbReference>
<sequence precursor="true">MKKFISKAIICATVTALLLTGCGSGTNTESTASSSAGNSSVQAQKSDISFPLKEKATLTAFVMTPYSGENGDYTNNYVTNYLEEKQNIKIDFKYSVTGDDGKTKLNLLMASGEKLPDIFLSTKWSKAETMLYGKQGLIIPLNDYLKDAPNWNELNRVSPLRLGDITMPDGNIYCYGDDNECFHCMFQSRMWIYKPWVDKLMGGKMPSTTDELYTFLKAVKEKDPNGNGKADEIPFTGNIAAGGWATDPTTFITNAFIQNNNILSNTNPVVGAGFVVNNGKVEYQFTKDEYKDALVYLNKLYKEGLLDSQTFTQNADQQKATVQGTPQLAAMAPGGWWPCNTDELLKEQEGSYQDWVVLEPIKGPNGVQLSAYYPTNYFQSNYGLVSADCKNPELAVKFFDLLASQEMTLITQNGPQGIAWDYVTEGTSIAGGEAKWKKIPAKKLRSSQIPDYSDEGLDFVKYVWDPDAVMTHNTNEFRLSQYCANPETSVEALLYQCGKAYSKYKPDDATMLPNLAYSEEDAKKIADYTVSIGKFVNQATVQFITGDLDINTWQNYVDKINSMDLKGYLAIQQNAYDQYAKSLNK</sequence>
<organism evidence="2 3">
    <name type="scientific">Ruminiclostridium cellulolyticum (strain ATCC 35319 / DSM 5812 / JCM 6584 / H10)</name>
    <name type="common">Clostridium cellulolyticum</name>
    <dbReference type="NCBI Taxonomy" id="394503"/>
    <lineage>
        <taxon>Bacteria</taxon>
        <taxon>Bacillati</taxon>
        <taxon>Bacillota</taxon>
        <taxon>Clostridia</taxon>
        <taxon>Eubacteriales</taxon>
        <taxon>Oscillospiraceae</taxon>
        <taxon>Ruminiclostridium</taxon>
    </lineage>
</organism>
<dbReference type="RefSeq" id="WP_015924535.1">
    <property type="nucleotide sequence ID" value="NC_011898.1"/>
</dbReference>
<proteinExistence type="predicted"/>
<dbReference type="InterPro" id="IPR050490">
    <property type="entry name" value="Bact_solute-bd_prot1"/>
</dbReference>
<evidence type="ECO:0000313" key="3">
    <source>
        <dbReference type="Proteomes" id="UP000001349"/>
    </source>
</evidence>
<keyword evidence="3" id="KW-1185">Reference proteome</keyword>
<dbReference type="Proteomes" id="UP000001349">
    <property type="component" value="Chromosome"/>
</dbReference>
<evidence type="ECO:0000256" key="1">
    <source>
        <dbReference type="ARBA" id="ARBA00022729"/>
    </source>
</evidence>
<dbReference type="Gene3D" id="3.40.190.10">
    <property type="entry name" value="Periplasmic binding protein-like II"/>
    <property type="match status" value="2"/>
</dbReference>
<dbReference type="SUPFAM" id="SSF53850">
    <property type="entry name" value="Periplasmic binding protein-like II"/>
    <property type="match status" value="1"/>
</dbReference>
<keyword evidence="1" id="KW-0732">Signal</keyword>
<protein>
    <submittedName>
        <fullName evidence="2">Extracellular solute-binding protein family 1</fullName>
    </submittedName>
</protein>
<dbReference type="PANTHER" id="PTHR43649:SF33">
    <property type="entry name" value="POLYGALACTURONAN_RHAMNOGALACTURONAN-BINDING PROTEIN YTCQ"/>
    <property type="match status" value="1"/>
</dbReference>
<evidence type="ECO:0000313" key="2">
    <source>
        <dbReference type="EMBL" id="ACL75378.1"/>
    </source>
</evidence>
<gene>
    <name evidence="2" type="ordered locus">Ccel_1016</name>
</gene>
<dbReference type="EMBL" id="CP001348">
    <property type="protein sequence ID" value="ACL75378.1"/>
    <property type="molecule type" value="Genomic_DNA"/>
</dbReference>
<reference evidence="2 3" key="1">
    <citation type="submission" date="2009-01" db="EMBL/GenBank/DDBJ databases">
        <title>Complete sequence of Clostridium cellulolyticum H10.</title>
        <authorList>
            <consortium name="US DOE Joint Genome Institute"/>
            <person name="Lucas S."/>
            <person name="Copeland A."/>
            <person name="Lapidus A."/>
            <person name="Glavina del Rio T."/>
            <person name="Dalin E."/>
            <person name="Tice H."/>
            <person name="Bruce D."/>
            <person name="Goodwin L."/>
            <person name="Pitluck S."/>
            <person name="Chertkov O."/>
            <person name="Saunders E."/>
            <person name="Brettin T."/>
            <person name="Detter J.C."/>
            <person name="Han C."/>
            <person name="Larimer F."/>
            <person name="Land M."/>
            <person name="Hauser L."/>
            <person name="Kyrpides N."/>
            <person name="Ivanova N."/>
            <person name="Zhou J."/>
            <person name="Richardson P."/>
        </authorList>
    </citation>
    <scope>NUCLEOTIDE SEQUENCE [LARGE SCALE GENOMIC DNA]</scope>
    <source>
        <strain evidence="3">ATCC 35319 / DSM 5812 / JCM 6584 / H10</strain>
    </source>
</reference>
<accession>B8I9B8</accession>
<name>B8I9B8_RUMCH</name>
<dbReference type="HOGENOM" id="CLU_021021_2_0_9"/>
<dbReference type="OrthoDB" id="2491264at2"/>
<dbReference type="KEGG" id="cce:Ccel_1016"/>
<dbReference type="CDD" id="cd13581">
    <property type="entry name" value="PBP2_AlgQ_like_2"/>
    <property type="match status" value="1"/>
</dbReference>
<dbReference type="STRING" id="394503.Ccel_1016"/>
<dbReference type="eggNOG" id="COG1653">
    <property type="taxonomic scope" value="Bacteria"/>
</dbReference>
<dbReference type="PROSITE" id="PS51257">
    <property type="entry name" value="PROKAR_LIPOPROTEIN"/>
    <property type="match status" value="1"/>
</dbReference>